<accession>A0AC61RWJ3</accession>
<comment type="caution">
    <text evidence="1">The sequence shown here is derived from an EMBL/GenBank/DDBJ whole genome shotgun (WGS) entry which is preliminary data.</text>
</comment>
<evidence type="ECO:0000313" key="1">
    <source>
        <dbReference type="EMBL" id="TGY96325.1"/>
    </source>
</evidence>
<sequence length="176" mass="20277">MDSLLSYQKLCLSMQKDSLTASMMIYRQPLHAMLLYFARILAALKPEKRLDSRDFSSRSILMEQVKCLVRQNYSESLSLSDIAASVYTNPSYLSRVFKEETGIPPSLYINQIRIQNARKLLEDTEELIIDIAVACGYNYIPHFNRVFKEHTGMTPTAYLKSCRRRSGIFSDQDLES</sequence>
<dbReference type="Proteomes" id="UP000304953">
    <property type="component" value="Unassembled WGS sequence"/>
</dbReference>
<gene>
    <name evidence="1" type="ORF">E5329_10800</name>
</gene>
<protein>
    <submittedName>
        <fullName evidence="1">AraC family transcriptional regulator</fullName>
    </submittedName>
</protein>
<reference evidence="1" key="1">
    <citation type="submission" date="2019-04" db="EMBL/GenBank/DDBJ databases">
        <title>Microbes associate with the intestines of laboratory mice.</title>
        <authorList>
            <person name="Navarre W."/>
            <person name="Wong E."/>
            <person name="Huang K."/>
            <person name="Tropini C."/>
            <person name="Ng K."/>
            <person name="Yu B."/>
        </authorList>
    </citation>
    <scope>NUCLEOTIDE SEQUENCE</scope>
    <source>
        <strain evidence="1">NM01_1-7b</strain>
    </source>
</reference>
<keyword evidence="2" id="KW-1185">Reference proteome</keyword>
<organism evidence="1 2">
    <name type="scientific">Petralouisia muris</name>
    <dbReference type="NCBI Taxonomy" id="3032872"/>
    <lineage>
        <taxon>Bacteria</taxon>
        <taxon>Bacillati</taxon>
        <taxon>Bacillota</taxon>
        <taxon>Clostridia</taxon>
        <taxon>Lachnospirales</taxon>
        <taxon>Lachnospiraceae</taxon>
        <taxon>Petralouisia</taxon>
    </lineage>
</organism>
<name>A0AC61RWJ3_9FIRM</name>
<proteinExistence type="predicted"/>
<dbReference type="EMBL" id="SRYA01000018">
    <property type="protein sequence ID" value="TGY96325.1"/>
    <property type="molecule type" value="Genomic_DNA"/>
</dbReference>
<evidence type="ECO:0000313" key="2">
    <source>
        <dbReference type="Proteomes" id="UP000304953"/>
    </source>
</evidence>